<feature type="compositionally biased region" description="Polar residues" evidence="6">
    <location>
        <begin position="534"/>
        <end position="545"/>
    </location>
</feature>
<accession>A0A9Q1BHQ2</accession>
<dbReference type="Pfam" id="PF00017">
    <property type="entry name" value="SH2"/>
    <property type="match status" value="1"/>
</dbReference>
<keyword evidence="10" id="KW-0675">Receptor</keyword>
<dbReference type="InterPro" id="IPR000980">
    <property type="entry name" value="SH2"/>
</dbReference>
<dbReference type="GO" id="GO:0007165">
    <property type="term" value="P:signal transduction"/>
    <property type="evidence" value="ECO:0007669"/>
    <property type="project" value="InterPro"/>
</dbReference>
<protein>
    <submittedName>
        <fullName evidence="10">Growth factor receptor-bound protein 14</fullName>
    </submittedName>
</protein>
<dbReference type="SUPFAM" id="SSF50729">
    <property type="entry name" value="PH domain-like"/>
    <property type="match status" value="1"/>
</dbReference>
<dbReference type="AlphaFoldDB" id="A0A9Q1BHQ2"/>
<dbReference type="Pfam" id="PF00169">
    <property type="entry name" value="PH"/>
    <property type="match status" value="1"/>
</dbReference>
<reference evidence="10" key="1">
    <citation type="submission" date="2021-10" db="EMBL/GenBank/DDBJ databases">
        <title>Tropical sea cucumber genome reveals ecological adaptation and Cuvierian tubules defense mechanism.</title>
        <authorList>
            <person name="Chen T."/>
        </authorList>
    </citation>
    <scope>NUCLEOTIDE SEQUENCE</scope>
    <source>
        <strain evidence="10">Nanhai2018</strain>
        <tissue evidence="10">Muscle</tissue>
    </source>
</reference>
<evidence type="ECO:0000256" key="6">
    <source>
        <dbReference type="SAM" id="MobiDB-lite"/>
    </source>
</evidence>
<dbReference type="InterPro" id="IPR011993">
    <property type="entry name" value="PH-like_dom_sf"/>
</dbReference>
<dbReference type="SUPFAM" id="SSF54236">
    <property type="entry name" value="Ubiquitin-like"/>
    <property type="match status" value="1"/>
</dbReference>
<evidence type="ECO:0000256" key="1">
    <source>
        <dbReference type="ARBA" id="ARBA00004496"/>
    </source>
</evidence>
<feature type="region of interest" description="Disordered" evidence="6">
    <location>
        <begin position="54"/>
        <end position="166"/>
    </location>
</feature>
<dbReference type="Pfam" id="PF08947">
    <property type="entry name" value="BPS"/>
    <property type="match status" value="1"/>
</dbReference>
<feature type="domain" description="SH2" evidence="7">
    <location>
        <begin position="588"/>
        <end position="684"/>
    </location>
</feature>
<organism evidence="10 11">
    <name type="scientific">Holothuria leucospilota</name>
    <name type="common">Black long sea cucumber</name>
    <name type="synonym">Mertensiothuria leucospilota</name>
    <dbReference type="NCBI Taxonomy" id="206669"/>
    <lineage>
        <taxon>Eukaryota</taxon>
        <taxon>Metazoa</taxon>
        <taxon>Echinodermata</taxon>
        <taxon>Eleutherozoa</taxon>
        <taxon>Echinozoa</taxon>
        <taxon>Holothuroidea</taxon>
        <taxon>Aspidochirotacea</taxon>
        <taxon>Aspidochirotida</taxon>
        <taxon>Holothuriidae</taxon>
        <taxon>Holothuria</taxon>
    </lineage>
</organism>
<evidence type="ECO:0000256" key="4">
    <source>
        <dbReference type="ARBA" id="ARBA00022999"/>
    </source>
</evidence>
<name>A0A9Q1BHQ2_HOLLE</name>
<dbReference type="InterPro" id="IPR001849">
    <property type="entry name" value="PH_domain"/>
</dbReference>
<evidence type="ECO:0000259" key="7">
    <source>
        <dbReference type="PROSITE" id="PS50001"/>
    </source>
</evidence>
<dbReference type="Gene3D" id="3.30.505.10">
    <property type="entry name" value="SH2 domain"/>
    <property type="match status" value="1"/>
</dbReference>
<evidence type="ECO:0000313" key="11">
    <source>
        <dbReference type="Proteomes" id="UP001152320"/>
    </source>
</evidence>
<proteinExistence type="inferred from homology"/>
<dbReference type="InterPro" id="IPR039664">
    <property type="entry name" value="GRB/APBB1IP"/>
</dbReference>
<dbReference type="Pfam" id="PF21989">
    <property type="entry name" value="RA_2"/>
    <property type="match status" value="1"/>
</dbReference>
<comment type="caution">
    <text evidence="10">The sequence shown here is derived from an EMBL/GenBank/DDBJ whole genome shotgun (WGS) entry which is preliminary data.</text>
</comment>
<feature type="domain" description="Ras-associating" evidence="9">
    <location>
        <begin position="203"/>
        <end position="290"/>
    </location>
</feature>
<dbReference type="PRINTS" id="PR00401">
    <property type="entry name" value="SH2DOMAIN"/>
</dbReference>
<dbReference type="GO" id="GO:0005737">
    <property type="term" value="C:cytoplasm"/>
    <property type="evidence" value="ECO:0007669"/>
    <property type="project" value="UniProtKB-SubCell"/>
</dbReference>
<comment type="subcellular location">
    <subcellularLocation>
        <location evidence="1">Cytoplasm</location>
    </subcellularLocation>
</comment>
<sequence>MTEERNLTFDITAYALLTPHKTMAPVIKESKDLSQDDVDLDALVEGLNSFPSCNMTKPLLENSNDSLASSKASGNENCMLESSSSSLDEPSSSSSAHGSPPPNSRCIPKPMLERERRSKSVTDELKFSISNGLSSSAPERSKSVDGESDDDEDRVPDPFPDLGGSPRWKFGIGSAMEELFSKHRLKDKFQGSLDAGINLDCVSQVSARIWHSDGSWRCVSIECSHSVEDLLMELINTNHSIEDKSWSLVEYFPECDLERTLEDHENLFKVCKKWKHHQNHNRLYFRKDFRKYEVFQNPEQFFPSHMVSSSLDRLDSFFETPKRPRQPLSNLLNPLESMPEIQGYLHTREGHKRSWKKVFCVLRQSGLYFSLKGNSKDPRHLHLQVQLNDVDFYQVLNARKKHHAPTEFSFCTKPASSKHSMKDVRLFCAEEENSRRCWLTAFRLLKYGKKLLDNYQQVLDRTIRRKEECPEMPISNKREGDERVMMDFSGKQGRVISNPTEAIAIAKEEEYNWRRRSSKSAECQSGSHRHSTKSHNTSSPASNGFQRVPGSPRRNGCLSPRGSPCNGHSPVFFRRGGMDSGIHMTQPWFHSGISRDETQELFLQQGMVDGMYLIRESQTIPGAFVLSFSQNQKIKHYQIAVIYEHGQTLYSLDEGVTRFTDLVQLVEFYRVNAGGLPTRLLHVCTNL</sequence>
<evidence type="ECO:0000256" key="2">
    <source>
        <dbReference type="ARBA" id="ARBA00006708"/>
    </source>
</evidence>
<evidence type="ECO:0000256" key="5">
    <source>
        <dbReference type="PROSITE-ProRule" id="PRU00191"/>
    </source>
</evidence>
<dbReference type="SMART" id="SM00252">
    <property type="entry name" value="SH2"/>
    <property type="match status" value="1"/>
</dbReference>
<dbReference type="Gene3D" id="3.10.20.90">
    <property type="entry name" value="Phosphatidylinositol 3-kinase Catalytic Subunit, Chain A, domain 1"/>
    <property type="match status" value="1"/>
</dbReference>
<keyword evidence="11" id="KW-1185">Reference proteome</keyword>
<dbReference type="PROSITE" id="PS50200">
    <property type="entry name" value="RA"/>
    <property type="match status" value="1"/>
</dbReference>
<dbReference type="InterPro" id="IPR029071">
    <property type="entry name" value="Ubiquitin-like_domsf"/>
</dbReference>
<dbReference type="EMBL" id="JAIZAY010000018">
    <property type="protein sequence ID" value="KAJ8025217.1"/>
    <property type="molecule type" value="Genomic_DNA"/>
</dbReference>
<evidence type="ECO:0000259" key="8">
    <source>
        <dbReference type="PROSITE" id="PS50003"/>
    </source>
</evidence>
<feature type="region of interest" description="Disordered" evidence="6">
    <location>
        <begin position="516"/>
        <end position="563"/>
    </location>
</feature>
<evidence type="ECO:0000256" key="3">
    <source>
        <dbReference type="ARBA" id="ARBA00022490"/>
    </source>
</evidence>
<feature type="compositionally biased region" description="Low complexity" evidence="6">
    <location>
        <begin position="80"/>
        <end position="98"/>
    </location>
</feature>
<feature type="compositionally biased region" description="Basic and acidic residues" evidence="6">
    <location>
        <begin position="111"/>
        <end position="126"/>
    </location>
</feature>
<dbReference type="PANTHER" id="PTHR11243">
    <property type="entry name" value="GROWTH FACTOR RECEPTOR-BOUND PROTEIN"/>
    <property type="match status" value="1"/>
</dbReference>
<dbReference type="PROSITE" id="PS50003">
    <property type="entry name" value="PH_DOMAIN"/>
    <property type="match status" value="1"/>
</dbReference>
<keyword evidence="3" id="KW-0963">Cytoplasm</keyword>
<evidence type="ECO:0000313" key="10">
    <source>
        <dbReference type="EMBL" id="KAJ8025217.1"/>
    </source>
</evidence>
<dbReference type="Proteomes" id="UP001152320">
    <property type="component" value="Chromosome 18"/>
</dbReference>
<feature type="domain" description="PH" evidence="8">
    <location>
        <begin position="338"/>
        <end position="447"/>
    </location>
</feature>
<dbReference type="InterPro" id="IPR000159">
    <property type="entry name" value="RA_dom"/>
</dbReference>
<dbReference type="PANTHER" id="PTHR11243:SF38">
    <property type="entry name" value="GROWTH FACTOR RECEPTOR-BOUND PROTEIN 14-LIKE ISOFORM X1"/>
    <property type="match status" value="1"/>
</dbReference>
<comment type="similarity">
    <text evidence="2">Belongs to the GRB7/10/14 family.</text>
</comment>
<keyword evidence="4 5" id="KW-0727">SH2 domain</keyword>
<feature type="compositionally biased region" description="Polar residues" evidence="6">
    <location>
        <begin position="128"/>
        <end position="138"/>
    </location>
</feature>
<dbReference type="PROSITE" id="PS50001">
    <property type="entry name" value="SH2"/>
    <property type="match status" value="1"/>
</dbReference>
<dbReference type="SMART" id="SM00314">
    <property type="entry name" value="RA"/>
    <property type="match status" value="1"/>
</dbReference>
<dbReference type="Gene3D" id="2.30.29.30">
    <property type="entry name" value="Pleckstrin-homology domain (PH domain)/Phosphotyrosine-binding domain (PTB)"/>
    <property type="match status" value="1"/>
</dbReference>
<dbReference type="InterPro" id="IPR015042">
    <property type="entry name" value="BPS-dom"/>
</dbReference>
<dbReference type="SUPFAM" id="SSF55550">
    <property type="entry name" value="SH2 domain"/>
    <property type="match status" value="1"/>
</dbReference>
<dbReference type="CDD" id="cd01259">
    <property type="entry name" value="PH_APBB1IP"/>
    <property type="match status" value="1"/>
</dbReference>
<dbReference type="OrthoDB" id="6278443at2759"/>
<evidence type="ECO:0000259" key="9">
    <source>
        <dbReference type="PROSITE" id="PS50200"/>
    </source>
</evidence>
<feature type="compositionally biased region" description="Polar residues" evidence="6">
    <location>
        <begin position="54"/>
        <end position="76"/>
    </location>
</feature>
<dbReference type="InterPro" id="IPR039665">
    <property type="entry name" value="PH_APBB1IP"/>
</dbReference>
<gene>
    <name evidence="10" type="ORF">HOLleu_35360</name>
</gene>
<dbReference type="InterPro" id="IPR036860">
    <property type="entry name" value="SH2_dom_sf"/>
</dbReference>
<dbReference type="SMART" id="SM00233">
    <property type="entry name" value="PH"/>
    <property type="match status" value="1"/>
</dbReference>